<comment type="similarity">
    <text evidence="4 12">Belongs to the lyase 1 family. Adenylosuccinate lyase subfamily.</text>
</comment>
<dbReference type="Pfam" id="PF10397">
    <property type="entry name" value="ADSL_C"/>
    <property type="match status" value="1"/>
</dbReference>
<dbReference type="Gene3D" id="1.10.275.60">
    <property type="match status" value="1"/>
</dbReference>
<evidence type="ECO:0000313" key="14">
    <source>
        <dbReference type="EMBL" id="KAJ1723227.1"/>
    </source>
</evidence>
<dbReference type="InterPro" id="IPR020557">
    <property type="entry name" value="Fumarate_lyase_CS"/>
</dbReference>
<accession>A0A9W7Y3K0</accession>
<evidence type="ECO:0000256" key="6">
    <source>
        <dbReference type="ARBA" id="ARBA00012339"/>
    </source>
</evidence>
<dbReference type="InterPro" id="IPR019468">
    <property type="entry name" value="AdenyloSucc_lyase_C"/>
</dbReference>
<feature type="domain" description="Adenylosuccinate lyase C-terminal" evidence="13">
    <location>
        <begin position="376"/>
        <end position="460"/>
    </location>
</feature>
<comment type="catalytic activity">
    <reaction evidence="1 12">
        <text>(2S)-2-[5-amino-1-(5-phospho-beta-D-ribosyl)imidazole-4-carboxamido]succinate = 5-amino-1-(5-phospho-beta-D-ribosyl)imidazole-4-carboxamide + fumarate</text>
        <dbReference type="Rhea" id="RHEA:23920"/>
        <dbReference type="ChEBI" id="CHEBI:29806"/>
        <dbReference type="ChEBI" id="CHEBI:58443"/>
        <dbReference type="ChEBI" id="CHEBI:58475"/>
        <dbReference type="EC" id="4.3.2.2"/>
    </reaction>
</comment>
<dbReference type="Gene3D" id="1.10.40.30">
    <property type="entry name" value="Fumarase/aspartase (C-terminal domain)"/>
    <property type="match status" value="1"/>
</dbReference>
<organism evidence="14 15">
    <name type="scientific">Coemansia erecta</name>
    <dbReference type="NCBI Taxonomy" id="147472"/>
    <lineage>
        <taxon>Eukaryota</taxon>
        <taxon>Fungi</taxon>
        <taxon>Fungi incertae sedis</taxon>
        <taxon>Zoopagomycota</taxon>
        <taxon>Kickxellomycotina</taxon>
        <taxon>Kickxellomycetes</taxon>
        <taxon>Kickxellales</taxon>
        <taxon>Kickxellaceae</taxon>
        <taxon>Coemansia</taxon>
    </lineage>
</organism>
<protein>
    <recommendedName>
        <fullName evidence="7 12">Adenylosuccinate lyase</fullName>
        <shortName evidence="12">ASL</shortName>
        <ecNumber evidence="6 12">4.3.2.2</ecNumber>
    </recommendedName>
    <alternativeName>
        <fullName evidence="10 12">Adenylosuccinase</fullName>
    </alternativeName>
</protein>
<comment type="pathway">
    <text evidence="2 12">Purine metabolism; IMP biosynthesis via de novo pathway; 5-amino-1-(5-phospho-D-ribosyl)imidazole-4-carboxamide from 5-amino-1-(5-phospho-D-ribosyl)imidazole-4-carboxylate: step 2/2.</text>
</comment>
<dbReference type="GO" id="GO:0004018">
    <property type="term" value="F:N6-(1,2-dicarboxyethyl)AMP AMP-lyase (fumarate-forming) activity"/>
    <property type="evidence" value="ECO:0007669"/>
    <property type="project" value="InterPro"/>
</dbReference>
<dbReference type="FunFam" id="1.10.275.60:FF:000001">
    <property type="entry name" value="Adenylosuccinate lyase"/>
    <property type="match status" value="1"/>
</dbReference>
<evidence type="ECO:0000256" key="9">
    <source>
        <dbReference type="ARBA" id="ARBA00023239"/>
    </source>
</evidence>
<dbReference type="InterPro" id="IPR022761">
    <property type="entry name" value="Fumarate_lyase_N"/>
</dbReference>
<dbReference type="PROSITE" id="PS00163">
    <property type="entry name" value="FUMARATE_LYASES"/>
    <property type="match status" value="1"/>
</dbReference>
<dbReference type="Pfam" id="PF00206">
    <property type="entry name" value="Lyase_1"/>
    <property type="match status" value="1"/>
</dbReference>
<dbReference type="PANTHER" id="PTHR43172">
    <property type="entry name" value="ADENYLOSUCCINATE LYASE"/>
    <property type="match status" value="1"/>
</dbReference>
<dbReference type="GO" id="GO:0044208">
    <property type="term" value="P:'de novo' AMP biosynthetic process"/>
    <property type="evidence" value="ECO:0007669"/>
    <property type="project" value="TreeGrafter"/>
</dbReference>
<dbReference type="GO" id="GO:0070626">
    <property type="term" value="F:(S)-2-(5-amino-1-(5-phospho-D-ribosyl)imidazole-4-carboxamido) succinate lyase (fumarate-forming) activity"/>
    <property type="evidence" value="ECO:0007669"/>
    <property type="project" value="TreeGrafter"/>
</dbReference>
<dbReference type="GO" id="GO:0005829">
    <property type="term" value="C:cytosol"/>
    <property type="evidence" value="ECO:0007669"/>
    <property type="project" value="TreeGrafter"/>
</dbReference>
<keyword evidence="8 12" id="KW-0658">Purine biosynthesis</keyword>
<dbReference type="SUPFAM" id="SSF48557">
    <property type="entry name" value="L-aspartase-like"/>
    <property type="match status" value="1"/>
</dbReference>
<evidence type="ECO:0000256" key="3">
    <source>
        <dbReference type="ARBA" id="ARBA00004734"/>
    </source>
</evidence>
<dbReference type="FunFam" id="1.10.40.30:FF:000005">
    <property type="entry name" value="Adenylosuccinate lyase"/>
    <property type="match status" value="1"/>
</dbReference>
<evidence type="ECO:0000256" key="12">
    <source>
        <dbReference type="RuleBase" id="RU361172"/>
    </source>
</evidence>
<evidence type="ECO:0000256" key="2">
    <source>
        <dbReference type="ARBA" id="ARBA00004706"/>
    </source>
</evidence>
<evidence type="ECO:0000256" key="5">
    <source>
        <dbReference type="ARBA" id="ARBA00011668"/>
    </source>
</evidence>
<comment type="caution">
    <text evidence="14">The sequence shown here is derived from an EMBL/GenBank/DDBJ whole genome shotgun (WGS) entry which is preliminary data.</text>
</comment>
<keyword evidence="9 12" id="KW-0456">Lyase</keyword>
<sequence>MSSSADPNAKYQSPLTSRYASPEMAANFSNNKRFGTWRRLWYNLAVAEKQLGLPGITTEALEQMKANLDNIDYKVATEEEKKRRHDVMAHVHTFGLVAPAAAPIIHLGATSCFVTDNADLIIFRDAMDLLISKLVCVINDLAAFAVKYRALPTLGFTHFQPAQLTTVGKRATLWVQELLWDLRNMQRARDDLGFRGVKGTTGTQASFLALFEGDHDKVEELDALVTELSGFTECYPVCGQTYSRKIDVDYMAPLASFGATAHRIATDIRLLANLKEIEEPFEKDQIGSSAMAYKRNPMRSERICSLSRHLMVLIGDVLQTASVQWLERTLDDSANRRISIPEACLTADIVLTTLQNVVDGLVVYPKVIERRIRSELPFMATENIIMAMVKKGGDRQECHEEIRVLSHQAAAVVKQEGGENDLIERIKNTAYFAPIKDDLDELLRPETFIGRAPEQVDRFVEKHVKPALAPYADSIAAKKPAELSV</sequence>
<comment type="pathway">
    <text evidence="3 12">Purine metabolism; AMP biosynthesis via de novo pathway; AMP from IMP: step 2/2.</text>
</comment>
<dbReference type="EMBL" id="JANBOJ010000076">
    <property type="protein sequence ID" value="KAJ1723227.1"/>
    <property type="molecule type" value="Genomic_DNA"/>
</dbReference>
<evidence type="ECO:0000256" key="1">
    <source>
        <dbReference type="ARBA" id="ARBA00000598"/>
    </source>
</evidence>
<dbReference type="PRINTS" id="PR00149">
    <property type="entry name" value="FUMRATELYASE"/>
</dbReference>
<reference evidence="14" key="1">
    <citation type="submission" date="2022-07" db="EMBL/GenBank/DDBJ databases">
        <title>Phylogenomic reconstructions and comparative analyses of Kickxellomycotina fungi.</title>
        <authorList>
            <person name="Reynolds N.K."/>
            <person name="Stajich J.E."/>
            <person name="Barry K."/>
            <person name="Grigoriev I.V."/>
            <person name="Crous P."/>
            <person name="Smith M.E."/>
        </authorList>
    </citation>
    <scope>NUCLEOTIDE SEQUENCE</scope>
    <source>
        <strain evidence="14">NBRC 32514</strain>
    </source>
</reference>
<evidence type="ECO:0000259" key="13">
    <source>
        <dbReference type="SMART" id="SM00998"/>
    </source>
</evidence>
<dbReference type="CDD" id="cd03302">
    <property type="entry name" value="Adenylsuccinate_lyase_2"/>
    <property type="match status" value="1"/>
</dbReference>
<name>A0A9W7Y3K0_9FUNG</name>
<dbReference type="InterPro" id="IPR008948">
    <property type="entry name" value="L-Aspartase-like"/>
</dbReference>
<dbReference type="EC" id="4.3.2.2" evidence="6 12"/>
<proteinExistence type="inferred from homology"/>
<comment type="catalytic activity">
    <reaction evidence="11 12">
        <text>N(6)-(1,2-dicarboxyethyl)-AMP = fumarate + AMP</text>
        <dbReference type="Rhea" id="RHEA:16853"/>
        <dbReference type="ChEBI" id="CHEBI:29806"/>
        <dbReference type="ChEBI" id="CHEBI:57567"/>
        <dbReference type="ChEBI" id="CHEBI:456215"/>
        <dbReference type="EC" id="4.3.2.2"/>
    </reaction>
</comment>
<comment type="subunit">
    <text evidence="5">Homotetramer. Residues from neighboring subunits contribute catalytic and substrate-binding residues to each active site.</text>
</comment>
<dbReference type="Proteomes" id="UP001149813">
    <property type="component" value="Unassembled WGS sequence"/>
</dbReference>
<dbReference type="InterPro" id="IPR004769">
    <property type="entry name" value="Pur_lyase"/>
</dbReference>
<evidence type="ECO:0000256" key="8">
    <source>
        <dbReference type="ARBA" id="ARBA00022755"/>
    </source>
</evidence>
<dbReference type="InterPro" id="IPR000362">
    <property type="entry name" value="Fumarate_lyase_fam"/>
</dbReference>
<evidence type="ECO:0000256" key="7">
    <source>
        <dbReference type="ARBA" id="ARBA00017058"/>
    </source>
</evidence>
<evidence type="ECO:0000256" key="4">
    <source>
        <dbReference type="ARBA" id="ARBA00008273"/>
    </source>
</evidence>
<dbReference type="Gene3D" id="1.20.200.10">
    <property type="entry name" value="Fumarase/aspartase (Central domain)"/>
    <property type="match status" value="1"/>
</dbReference>
<gene>
    <name evidence="14" type="primary">ADE13</name>
    <name evidence="14" type="ORF">LPJ53_002439</name>
</gene>
<dbReference type="NCBIfam" id="TIGR00928">
    <property type="entry name" value="purB"/>
    <property type="match status" value="1"/>
</dbReference>
<evidence type="ECO:0000313" key="15">
    <source>
        <dbReference type="Proteomes" id="UP001149813"/>
    </source>
</evidence>
<evidence type="ECO:0000256" key="11">
    <source>
        <dbReference type="ARBA" id="ARBA00047513"/>
    </source>
</evidence>
<dbReference type="OrthoDB" id="406045at2759"/>
<dbReference type="AlphaFoldDB" id="A0A9W7Y3K0"/>
<evidence type="ECO:0000256" key="10">
    <source>
        <dbReference type="ARBA" id="ARBA00030717"/>
    </source>
</evidence>
<dbReference type="SMART" id="SM00998">
    <property type="entry name" value="ADSL_C"/>
    <property type="match status" value="1"/>
</dbReference>
<dbReference type="PANTHER" id="PTHR43172:SF1">
    <property type="entry name" value="ADENYLOSUCCINATE LYASE"/>
    <property type="match status" value="1"/>
</dbReference>
<keyword evidence="15" id="KW-1185">Reference proteome</keyword>